<evidence type="ECO:0000259" key="8">
    <source>
        <dbReference type="Pfam" id="PF02397"/>
    </source>
</evidence>
<evidence type="ECO:0000313" key="9">
    <source>
        <dbReference type="EMBL" id="CAA0078800.1"/>
    </source>
</evidence>
<dbReference type="NCBIfam" id="TIGR03023">
    <property type="entry name" value="WcaJ_sugtrans"/>
    <property type="match status" value="1"/>
</dbReference>
<keyword evidence="10" id="KW-1185">Reference proteome</keyword>
<keyword evidence="6 7" id="KW-0472">Membrane</keyword>
<name>A0A5S9MSC5_9GAMM</name>
<dbReference type="NCBIfam" id="TIGR03025">
    <property type="entry name" value="EPS_sugtrans"/>
    <property type="match status" value="1"/>
</dbReference>
<gene>
    <name evidence="9" type="primary">wcaJ</name>
    <name evidence="9" type="ORF">OPDIPICF_00041</name>
</gene>
<evidence type="ECO:0000256" key="5">
    <source>
        <dbReference type="ARBA" id="ARBA00022989"/>
    </source>
</evidence>
<feature type="transmembrane region" description="Helical" evidence="7">
    <location>
        <begin position="282"/>
        <end position="303"/>
    </location>
</feature>
<dbReference type="InterPro" id="IPR017473">
    <property type="entry name" value="Undecaprenyl-P_gluc_Ptfrase"/>
</dbReference>
<reference evidence="9 10" key="1">
    <citation type="submission" date="2019-11" db="EMBL/GenBank/DDBJ databases">
        <authorList>
            <person name="Holert J."/>
        </authorList>
    </citation>
    <scope>NUCLEOTIDE SEQUENCE [LARGE SCALE GENOMIC DNA]</scope>
    <source>
        <strain evidence="9">SB11_3</strain>
    </source>
</reference>
<feature type="domain" description="Bacterial sugar transferase" evidence="8">
    <location>
        <begin position="277"/>
        <end position="460"/>
    </location>
</feature>
<dbReference type="InterPro" id="IPR036291">
    <property type="entry name" value="NAD(P)-bd_dom_sf"/>
</dbReference>
<feature type="transmembrane region" description="Helical" evidence="7">
    <location>
        <begin position="85"/>
        <end position="103"/>
    </location>
</feature>
<protein>
    <submittedName>
        <fullName evidence="9">UDP-glucose:undecaprenyl-phosphate glucose-1-phosphate transferase</fullName>
        <ecNumber evidence="9">2.7.8.31</ecNumber>
    </submittedName>
</protein>
<dbReference type="EC" id="2.7.8.31" evidence="9"/>
<dbReference type="InterPro" id="IPR003362">
    <property type="entry name" value="Bact_transf"/>
</dbReference>
<evidence type="ECO:0000256" key="6">
    <source>
        <dbReference type="ARBA" id="ARBA00023136"/>
    </source>
</evidence>
<dbReference type="PANTHER" id="PTHR30576:SF21">
    <property type="entry name" value="UDP-GLUCOSE:UNDECAPRENYL-PHOSPHATE GLUCOSE-1-PHOSPHATE TRANSFERASE"/>
    <property type="match status" value="1"/>
</dbReference>
<organism evidence="9 10">
    <name type="scientific">BD1-7 clade bacterium</name>
    <dbReference type="NCBI Taxonomy" id="2029982"/>
    <lineage>
        <taxon>Bacteria</taxon>
        <taxon>Pseudomonadati</taxon>
        <taxon>Pseudomonadota</taxon>
        <taxon>Gammaproteobacteria</taxon>
        <taxon>Cellvibrionales</taxon>
        <taxon>Spongiibacteraceae</taxon>
        <taxon>BD1-7 clade</taxon>
    </lineage>
</organism>
<evidence type="ECO:0000256" key="1">
    <source>
        <dbReference type="ARBA" id="ARBA00004141"/>
    </source>
</evidence>
<evidence type="ECO:0000256" key="2">
    <source>
        <dbReference type="ARBA" id="ARBA00006464"/>
    </source>
</evidence>
<sequence length="468" mass="52573">MVESGLIRSNQRLVNVIERLLDLGMVFFGLLIASILHPDSGVDVTAPTYAIAGILAAVLFYVIAAQTRLYQSWRGVELSLPVKNVLQTWGITVVTLFTIAWALKVSETYSRIVIGIWFLLTPCLLVTARVGVRKLLIRLRSAGRNSRSVAIAGCSKLAAKLAAEIEANPWMGFQLQGFYDDSPSPDTPAERYLGDLQQLTQDARAKRYDQVFIALPMSDEERIRDLVHGLSDSSTPVHFVPDLFVSNLMKAQMSAVGNLPTISVFDSTFDDFGRLLKRLEDIVLSSLILLLISPIMLAIGIAIKATSKGPMFFKQKRYGIGGDEIWVWKFRSMSVSENDPSHIQQAQKNDARITPLGAFIRRTSLDELPQFINVLQGQMSIVGPRPHAVAHNELYRKDIEGYMLRHLVKPGITGWAQVNGWRGETDTLEKMQKRVEYDLAYIRDWSLWLDLKIIFLTIFKGFINKNAY</sequence>
<keyword evidence="4 7" id="KW-0812">Transmembrane</keyword>
<proteinExistence type="inferred from homology"/>
<dbReference type="Pfam" id="PF02397">
    <property type="entry name" value="Bac_transf"/>
    <property type="match status" value="1"/>
</dbReference>
<dbReference type="Proteomes" id="UP000441399">
    <property type="component" value="Unassembled WGS sequence"/>
</dbReference>
<dbReference type="EMBL" id="CACSIO010000001">
    <property type="protein sequence ID" value="CAA0078800.1"/>
    <property type="molecule type" value="Genomic_DNA"/>
</dbReference>
<feature type="transmembrane region" description="Helical" evidence="7">
    <location>
        <begin position="44"/>
        <end position="64"/>
    </location>
</feature>
<comment type="similarity">
    <text evidence="2">Belongs to the bacterial sugar transferase family.</text>
</comment>
<dbReference type="InterPro" id="IPR017475">
    <property type="entry name" value="EPS_sugar_tfrase"/>
</dbReference>
<evidence type="ECO:0000256" key="4">
    <source>
        <dbReference type="ARBA" id="ARBA00022692"/>
    </source>
</evidence>
<dbReference type="GO" id="GO:0016020">
    <property type="term" value="C:membrane"/>
    <property type="evidence" value="ECO:0007669"/>
    <property type="project" value="UniProtKB-SubCell"/>
</dbReference>
<dbReference type="GO" id="GO:0009242">
    <property type="term" value="P:colanic acid biosynthetic process"/>
    <property type="evidence" value="ECO:0007669"/>
    <property type="project" value="TreeGrafter"/>
</dbReference>
<feature type="transmembrane region" description="Helical" evidence="7">
    <location>
        <begin position="109"/>
        <end position="132"/>
    </location>
</feature>
<dbReference type="AlphaFoldDB" id="A0A5S9MSC5"/>
<dbReference type="Gene3D" id="3.40.50.720">
    <property type="entry name" value="NAD(P)-binding Rossmann-like Domain"/>
    <property type="match status" value="1"/>
</dbReference>
<evidence type="ECO:0000313" key="10">
    <source>
        <dbReference type="Proteomes" id="UP000441399"/>
    </source>
</evidence>
<accession>A0A5S9MSC5</accession>
<keyword evidence="5 7" id="KW-1133">Transmembrane helix</keyword>
<dbReference type="Pfam" id="PF13727">
    <property type="entry name" value="CoA_binding_3"/>
    <property type="match status" value="1"/>
</dbReference>
<dbReference type="GO" id="GO:0089702">
    <property type="term" value="F:undecaprenyl-phosphate glucose phosphotransferase activity"/>
    <property type="evidence" value="ECO:0007669"/>
    <property type="project" value="UniProtKB-EC"/>
</dbReference>
<dbReference type="SUPFAM" id="SSF51735">
    <property type="entry name" value="NAD(P)-binding Rossmann-fold domains"/>
    <property type="match status" value="1"/>
</dbReference>
<evidence type="ECO:0000256" key="7">
    <source>
        <dbReference type="SAM" id="Phobius"/>
    </source>
</evidence>
<evidence type="ECO:0000256" key="3">
    <source>
        <dbReference type="ARBA" id="ARBA00022679"/>
    </source>
</evidence>
<dbReference type="PANTHER" id="PTHR30576">
    <property type="entry name" value="COLANIC BIOSYNTHESIS UDP-GLUCOSE LIPID CARRIER TRANSFERASE"/>
    <property type="match status" value="1"/>
</dbReference>
<keyword evidence="3 9" id="KW-0808">Transferase</keyword>
<feature type="transmembrane region" description="Helical" evidence="7">
    <location>
        <begin position="20"/>
        <end position="38"/>
    </location>
</feature>
<comment type="subcellular location">
    <subcellularLocation>
        <location evidence="1">Membrane</location>
        <topology evidence="1">Multi-pass membrane protein</topology>
    </subcellularLocation>
</comment>